<evidence type="ECO:0000313" key="1">
    <source>
        <dbReference type="EMBL" id="GIE08644.1"/>
    </source>
</evidence>
<comment type="caution">
    <text evidence="1">The sequence shown here is derived from an EMBL/GenBank/DDBJ whole genome shotgun (WGS) entry which is preliminary data.</text>
</comment>
<dbReference type="Proteomes" id="UP000598174">
    <property type="component" value="Unassembled WGS sequence"/>
</dbReference>
<reference evidence="1" key="1">
    <citation type="submission" date="2021-01" db="EMBL/GenBank/DDBJ databases">
        <title>Whole genome shotgun sequence of Actinoplanes ferrugineus NBRC 15555.</title>
        <authorList>
            <person name="Komaki H."/>
            <person name="Tamura T."/>
        </authorList>
    </citation>
    <scope>NUCLEOTIDE SEQUENCE</scope>
    <source>
        <strain evidence="1">NBRC 15555</strain>
    </source>
</reference>
<protein>
    <recommendedName>
        <fullName evidence="3">Lipoprotein</fullName>
    </recommendedName>
</protein>
<dbReference type="EMBL" id="BOMM01000002">
    <property type="protein sequence ID" value="GIE08644.1"/>
    <property type="molecule type" value="Genomic_DNA"/>
</dbReference>
<organism evidence="1 2">
    <name type="scientific">Paractinoplanes ferrugineus</name>
    <dbReference type="NCBI Taxonomy" id="113564"/>
    <lineage>
        <taxon>Bacteria</taxon>
        <taxon>Bacillati</taxon>
        <taxon>Actinomycetota</taxon>
        <taxon>Actinomycetes</taxon>
        <taxon>Micromonosporales</taxon>
        <taxon>Micromonosporaceae</taxon>
        <taxon>Paractinoplanes</taxon>
    </lineage>
</organism>
<dbReference type="AlphaFoldDB" id="A0A919MBP5"/>
<evidence type="ECO:0008006" key="3">
    <source>
        <dbReference type="Google" id="ProtNLM"/>
    </source>
</evidence>
<accession>A0A919MBP5</accession>
<name>A0A919MBP5_9ACTN</name>
<gene>
    <name evidence="1" type="ORF">Afe05nite_04840</name>
</gene>
<proteinExistence type="predicted"/>
<keyword evidence="2" id="KW-1185">Reference proteome</keyword>
<dbReference type="RefSeq" id="WP_203815278.1">
    <property type="nucleotide sequence ID" value="NZ_BAAABP010000014.1"/>
</dbReference>
<sequence>MTTLRVAVAVAALATLLGGCGDSPRPTAPAPGYDQSAELRDALGTAAEALQAGNYTFVVASPARTTEGIVHLPSESARITTDAVELVIAEPNRWVRRSADGPTWYLVDSSRVRPGSDLALELTDPDLVGLDTIVAATTGLTGDPKTITGTVDGARTQSAYLNFPAALPFTANLDGNGRLAELDIETPAGRWVLTVSGYGEQKSQTAPTGKIRNLPSSGYARLNG</sequence>
<evidence type="ECO:0000313" key="2">
    <source>
        <dbReference type="Proteomes" id="UP000598174"/>
    </source>
</evidence>
<dbReference type="PROSITE" id="PS51257">
    <property type="entry name" value="PROKAR_LIPOPROTEIN"/>
    <property type="match status" value="1"/>
</dbReference>